<dbReference type="InterPro" id="IPR036191">
    <property type="entry name" value="RRF_sf"/>
</dbReference>
<protein>
    <submittedName>
        <fullName evidence="4">Ribosome recycling factor, ribosome recycling factor</fullName>
    </submittedName>
</protein>
<comment type="caution">
    <text evidence="4">The sequence shown here is derived from an EMBL/GenBank/DDBJ whole genome shotgun (WGS) entry which is preliminary data.</text>
</comment>
<sequence>MISDLEQNFERILAKLQEDLALIRTGRASSTLVEGLKVTVYGSVMTLKELASIAIPEPRQILITPWDKTIITDIEKALRVQNFSPVVDETMIRVALPSLTGEEREKIVKEVGVKIEEAKVGLRFVRRGEVERIESAQKNKEISEDEEFSQKKAVDQLLEKYGRRIDEISQEKVAQLQL</sequence>
<comment type="similarity">
    <text evidence="1">Belongs to the RRF family.</text>
</comment>
<dbReference type="AlphaFoldDB" id="A0A0T5ZWR1"/>
<dbReference type="PANTHER" id="PTHR20982">
    <property type="entry name" value="RIBOSOME RECYCLING FACTOR"/>
    <property type="match status" value="1"/>
</dbReference>
<dbReference type="InterPro" id="IPR002661">
    <property type="entry name" value="Ribosome_recyc_fac"/>
</dbReference>
<dbReference type="GO" id="GO:0043023">
    <property type="term" value="F:ribosomal large subunit binding"/>
    <property type="evidence" value="ECO:0007669"/>
    <property type="project" value="TreeGrafter"/>
</dbReference>
<dbReference type="STRING" id="1576480.XU08_C0006G0013"/>
<name>A0A0T5ZWR1_UNCKA</name>
<dbReference type="Proteomes" id="UP000051297">
    <property type="component" value="Unassembled WGS sequence"/>
</dbReference>
<evidence type="ECO:0000313" key="5">
    <source>
        <dbReference type="Proteomes" id="UP000051297"/>
    </source>
</evidence>
<evidence type="ECO:0000259" key="3">
    <source>
        <dbReference type="Pfam" id="PF01765"/>
    </source>
</evidence>
<dbReference type="Gene3D" id="3.30.1360.40">
    <property type="match status" value="1"/>
</dbReference>
<proteinExistence type="inferred from homology"/>
<feature type="domain" description="Ribosome recycling factor" evidence="3">
    <location>
        <begin position="16"/>
        <end position="176"/>
    </location>
</feature>
<evidence type="ECO:0000256" key="1">
    <source>
        <dbReference type="ARBA" id="ARBA00005912"/>
    </source>
</evidence>
<gene>
    <name evidence="4" type="ORF">XU08_C0006G0013</name>
</gene>
<dbReference type="PANTHER" id="PTHR20982:SF3">
    <property type="entry name" value="MITOCHONDRIAL RIBOSOME RECYCLING FACTOR PSEUDO 1"/>
    <property type="match status" value="1"/>
</dbReference>
<dbReference type="EMBL" id="LDXK01000006">
    <property type="protein sequence ID" value="KRT67226.1"/>
    <property type="molecule type" value="Genomic_DNA"/>
</dbReference>
<keyword evidence="2" id="KW-0648">Protein biosynthesis</keyword>
<dbReference type="FunFam" id="3.30.1360.40:FF:000001">
    <property type="entry name" value="Ribosome-recycling factor"/>
    <property type="match status" value="1"/>
</dbReference>
<dbReference type="InterPro" id="IPR023584">
    <property type="entry name" value="Ribosome_recyc_fac_dom"/>
</dbReference>
<accession>A0A0T5ZWR1</accession>
<dbReference type="SUPFAM" id="SSF55194">
    <property type="entry name" value="Ribosome recycling factor, RRF"/>
    <property type="match status" value="1"/>
</dbReference>
<dbReference type="Gene3D" id="1.10.132.20">
    <property type="entry name" value="Ribosome-recycling factor"/>
    <property type="match status" value="1"/>
</dbReference>
<dbReference type="Pfam" id="PF01765">
    <property type="entry name" value="RRF"/>
    <property type="match status" value="1"/>
</dbReference>
<evidence type="ECO:0000256" key="2">
    <source>
        <dbReference type="ARBA" id="ARBA00022917"/>
    </source>
</evidence>
<evidence type="ECO:0000313" key="4">
    <source>
        <dbReference type="EMBL" id="KRT67226.1"/>
    </source>
</evidence>
<reference evidence="4 5" key="1">
    <citation type="submission" date="2015-05" db="EMBL/GenBank/DDBJ databases">
        <title>Critical biogeochemical functions in the subsurface are associated with bacteria from new phyla and little studied lineages.</title>
        <authorList>
            <person name="Hug L.A."/>
            <person name="Thomas B.C."/>
            <person name="Sharon I."/>
            <person name="Brown C.T."/>
            <person name="Sharma R."/>
            <person name="Hettich R.L."/>
            <person name="Wilkins M.J."/>
            <person name="Williams K.H."/>
            <person name="Singh A."/>
            <person name="Banfield J.F."/>
        </authorList>
    </citation>
    <scope>NUCLEOTIDE SEQUENCE [LARGE SCALE GENOMIC DNA]</scope>
    <source>
        <strain evidence="4">CSP1-7</strain>
    </source>
</reference>
<dbReference type="GO" id="GO:0006412">
    <property type="term" value="P:translation"/>
    <property type="evidence" value="ECO:0007669"/>
    <property type="project" value="UniProtKB-KW"/>
</dbReference>
<organism evidence="4 5">
    <name type="scientific">candidate division WWE3 bacterium CSP1-7</name>
    <dbReference type="NCBI Taxonomy" id="1576480"/>
    <lineage>
        <taxon>Bacteria</taxon>
        <taxon>Katanobacteria</taxon>
    </lineage>
</organism>